<sequence>MRASLAIIPLGAAIAMAAVVADENGWYIRRAEDMHLEDLPIVDLEVTDERFEGMKLTGTAESIYHEMKGLKPELFENETALETGTTLDKRQSLNCGWYNGINDRVNNWFSCIEGLTYLMNLGTSWCGVSAAPAFARISCSRGCGIFLCNKLGHHLQVHCGDIPNDVNAIGNNCMDSVGRFSGARDFSSHFIGVRKQSC</sequence>
<evidence type="ECO:0000313" key="2">
    <source>
        <dbReference type="EMBL" id="KAH7353893.1"/>
    </source>
</evidence>
<evidence type="ECO:0000256" key="1">
    <source>
        <dbReference type="SAM" id="SignalP"/>
    </source>
</evidence>
<feature type="chain" id="PRO_5035482132" description="C2H2-type domain-containing protein" evidence="1">
    <location>
        <begin position="22"/>
        <end position="198"/>
    </location>
</feature>
<dbReference type="Proteomes" id="UP000813385">
    <property type="component" value="Unassembled WGS sequence"/>
</dbReference>
<feature type="signal peptide" evidence="1">
    <location>
        <begin position="1"/>
        <end position="21"/>
    </location>
</feature>
<accession>A0A8K0T8J5</accession>
<dbReference type="OrthoDB" id="3552888at2759"/>
<name>A0A8K0T8J5_9PEZI</name>
<reference evidence="2" key="1">
    <citation type="journal article" date="2021" name="Nat. Commun.">
        <title>Genetic determinants of endophytism in the Arabidopsis root mycobiome.</title>
        <authorList>
            <person name="Mesny F."/>
            <person name="Miyauchi S."/>
            <person name="Thiergart T."/>
            <person name="Pickel B."/>
            <person name="Atanasova L."/>
            <person name="Karlsson M."/>
            <person name="Huettel B."/>
            <person name="Barry K.W."/>
            <person name="Haridas S."/>
            <person name="Chen C."/>
            <person name="Bauer D."/>
            <person name="Andreopoulos W."/>
            <person name="Pangilinan J."/>
            <person name="LaButti K."/>
            <person name="Riley R."/>
            <person name="Lipzen A."/>
            <person name="Clum A."/>
            <person name="Drula E."/>
            <person name="Henrissat B."/>
            <person name="Kohler A."/>
            <person name="Grigoriev I.V."/>
            <person name="Martin F.M."/>
            <person name="Hacquard S."/>
        </authorList>
    </citation>
    <scope>NUCLEOTIDE SEQUENCE</scope>
    <source>
        <strain evidence="2">MPI-CAGE-AT-0016</strain>
    </source>
</reference>
<proteinExistence type="predicted"/>
<dbReference type="EMBL" id="JAGPXD010000005">
    <property type="protein sequence ID" value="KAH7353893.1"/>
    <property type="molecule type" value="Genomic_DNA"/>
</dbReference>
<evidence type="ECO:0008006" key="4">
    <source>
        <dbReference type="Google" id="ProtNLM"/>
    </source>
</evidence>
<evidence type="ECO:0000313" key="3">
    <source>
        <dbReference type="Proteomes" id="UP000813385"/>
    </source>
</evidence>
<keyword evidence="3" id="KW-1185">Reference proteome</keyword>
<protein>
    <recommendedName>
        <fullName evidence="4">C2H2-type domain-containing protein</fullName>
    </recommendedName>
</protein>
<gene>
    <name evidence="2" type="ORF">B0T11DRAFT_300960</name>
</gene>
<dbReference type="AlphaFoldDB" id="A0A8K0T8J5"/>
<comment type="caution">
    <text evidence="2">The sequence shown here is derived from an EMBL/GenBank/DDBJ whole genome shotgun (WGS) entry which is preliminary data.</text>
</comment>
<organism evidence="2 3">
    <name type="scientific">Plectosphaerella cucumerina</name>
    <dbReference type="NCBI Taxonomy" id="40658"/>
    <lineage>
        <taxon>Eukaryota</taxon>
        <taxon>Fungi</taxon>
        <taxon>Dikarya</taxon>
        <taxon>Ascomycota</taxon>
        <taxon>Pezizomycotina</taxon>
        <taxon>Sordariomycetes</taxon>
        <taxon>Hypocreomycetidae</taxon>
        <taxon>Glomerellales</taxon>
        <taxon>Plectosphaerellaceae</taxon>
        <taxon>Plectosphaerella</taxon>
    </lineage>
</organism>
<keyword evidence="1" id="KW-0732">Signal</keyword>